<reference evidence="1" key="1">
    <citation type="journal article" date="2014" name="Front. Microbiol.">
        <title>High frequency of phylogenetically diverse reductive dehalogenase-homologous genes in deep subseafloor sedimentary metagenomes.</title>
        <authorList>
            <person name="Kawai M."/>
            <person name="Futagami T."/>
            <person name="Toyoda A."/>
            <person name="Takaki Y."/>
            <person name="Nishi S."/>
            <person name="Hori S."/>
            <person name="Arai W."/>
            <person name="Tsubouchi T."/>
            <person name="Morono Y."/>
            <person name="Uchiyama I."/>
            <person name="Ito T."/>
            <person name="Fujiyama A."/>
            <person name="Inagaki F."/>
            <person name="Takami H."/>
        </authorList>
    </citation>
    <scope>NUCLEOTIDE SEQUENCE</scope>
    <source>
        <strain evidence="1">Expedition CK06-06</strain>
    </source>
</reference>
<protein>
    <submittedName>
        <fullName evidence="1">Uncharacterized protein</fullName>
    </submittedName>
</protein>
<name>X0W278_9ZZZZ</name>
<dbReference type="AlphaFoldDB" id="X0W278"/>
<accession>X0W278</accession>
<organism evidence="1">
    <name type="scientific">marine sediment metagenome</name>
    <dbReference type="NCBI Taxonomy" id="412755"/>
    <lineage>
        <taxon>unclassified sequences</taxon>
        <taxon>metagenomes</taxon>
        <taxon>ecological metagenomes</taxon>
    </lineage>
</organism>
<sequence length="74" mass="8566">AVKNDAWNKTIFNYLDDISKDLIRKRDEEIRTLKAELETETKQGEHLRGKVRVMAALMDEGVKEAGETYRRLSA</sequence>
<feature type="non-terminal residue" evidence="1">
    <location>
        <position position="1"/>
    </location>
</feature>
<comment type="caution">
    <text evidence="1">The sequence shown here is derived from an EMBL/GenBank/DDBJ whole genome shotgun (WGS) entry which is preliminary data.</text>
</comment>
<proteinExistence type="predicted"/>
<dbReference type="EMBL" id="BARS01030173">
    <property type="protein sequence ID" value="GAG18743.1"/>
    <property type="molecule type" value="Genomic_DNA"/>
</dbReference>
<evidence type="ECO:0000313" key="1">
    <source>
        <dbReference type="EMBL" id="GAG18743.1"/>
    </source>
</evidence>
<gene>
    <name evidence="1" type="ORF">S01H1_47081</name>
</gene>